<proteinExistence type="predicted"/>
<evidence type="ECO:0000313" key="2">
    <source>
        <dbReference type="Proteomes" id="UP000235145"/>
    </source>
</evidence>
<comment type="caution">
    <text evidence="1">The sequence shown here is derived from an EMBL/GenBank/DDBJ whole genome shotgun (WGS) entry which is preliminary data.</text>
</comment>
<dbReference type="Proteomes" id="UP000235145">
    <property type="component" value="Unassembled WGS sequence"/>
</dbReference>
<protein>
    <submittedName>
        <fullName evidence="1">Uncharacterized protein</fullName>
    </submittedName>
</protein>
<dbReference type="AlphaFoldDB" id="A0A9R1X7M4"/>
<organism evidence="1 2">
    <name type="scientific">Lactuca sativa</name>
    <name type="common">Garden lettuce</name>
    <dbReference type="NCBI Taxonomy" id="4236"/>
    <lineage>
        <taxon>Eukaryota</taxon>
        <taxon>Viridiplantae</taxon>
        <taxon>Streptophyta</taxon>
        <taxon>Embryophyta</taxon>
        <taxon>Tracheophyta</taxon>
        <taxon>Spermatophyta</taxon>
        <taxon>Magnoliopsida</taxon>
        <taxon>eudicotyledons</taxon>
        <taxon>Gunneridae</taxon>
        <taxon>Pentapetalae</taxon>
        <taxon>asterids</taxon>
        <taxon>campanulids</taxon>
        <taxon>Asterales</taxon>
        <taxon>Asteraceae</taxon>
        <taxon>Cichorioideae</taxon>
        <taxon>Cichorieae</taxon>
        <taxon>Lactucinae</taxon>
        <taxon>Lactuca</taxon>
    </lineage>
</organism>
<sequence>MPTVRHQCRQSIVAPYPPIDAPLIPTRSQTSPSVVSCIFGRLTPPTPSTSPSHNITPTHLQDLRMLRSIIKKPTHIPSSWRSRYVEKLHLELDHKLRLREALETRSKELDKKMLDINPKLQELYTTRTLRQGEKKHFN</sequence>
<dbReference type="EMBL" id="NBSK02000006">
    <property type="protein sequence ID" value="KAJ0198707.1"/>
    <property type="molecule type" value="Genomic_DNA"/>
</dbReference>
<gene>
    <name evidence="1" type="ORF">LSAT_V11C600326420</name>
</gene>
<name>A0A9R1X7M4_LACSA</name>
<evidence type="ECO:0000313" key="1">
    <source>
        <dbReference type="EMBL" id="KAJ0198707.1"/>
    </source>
</evidence>
<keyword evidence="2" id="KW-1185">Reference proteome</keyword>
<reference evidence="1 2" key="1">
    <citation type="journal article" date="2017" name="Nat. Commun.">
        <title>Genome assembly with in vitro proximity ligation data and whole-genome triplication in lettuce.</title>
        <authorList>
            <person name="Reyes-Chin-Wo S."/>
            <person name="Wang Z."/>
            <person name="Yang X."/>
            <person name="Kozik A."/>
            <person name="Arikit S."/>
            <person name="Song C."/>
            <person name="Xia L."/>
            <person name="Froenicke L."/>
            <person name="Lavelle D.O."/>
            <person name="Truco M.J."/>
            <person name="Xia R."/>
            <person name="Zhu S."/>
            <person name="Xu C."/>
            <person name="Xu H."/>
            <person name="Xu X."/>
            <person name="Cox K."/>
            <person name="Korf I."/>
            <person name="Meyers B.C."/>
            <person name="Michelmore R.W."/>
        </authorList>
    </citation>
    <scope>NUCLEOTIDE SEQUENCE [LARGE SCALE GENOMIC DNA]</scope>
    <source>
        <strain evidence="2">cv. Salinas</strain>
        <tissue evidence="1">Seedlings</tissue>
    </source>
</reference>
<accession>A0A9R1X7M4</accession>